<keyword evidence="4" id="KW-0547">Nucleotide-binding</keyword>
<dbReference type="Pfam" id="PF00005">
    <property type="entry name" value="ABC_tran"/>
    <property type="match status" value="1"/>
</dbReference>
<feature type="domain" description="ABC transporter" evidence="7">
    <location>
        <begin position="10"/>
        <end position="240"/>
    </location>
</feature>
<dbReference type="SMART" id="SM00382">
    <property type="entry name" value="AAA"/>
    <property type="match status" value="1"/>
</dbReference>
<keyword evidence="3" id="KW-0813">Transport</keyword>
<dbReference type="RefSeq" id="WP_247631224.1">
    <property type="nucleotide sequence ID" value="NZ_JAHWXN010000002.1"/>
</dbReference>
<comment type="caution">
    <text evidence="8">The sequence shown here is derived from an EMBL/GenBank/DDBJ whole genome shotgun (WGS) entry which is preliminary data.</text>
</comment>
<dbReference type="PROSITE" id="PS50893">
    <property type="entry name" value="ABC_TRANSPORTER_2"/>
    <property type="match status" value="1"/>
</dbReference>
<dbReference type="InterPro" id="IPR003439">
    <property type="entry name" value="ABC_transporter-like_ATP-bd"/>
</dbReference>
<dbReference type="EMBL" id="JAHWXN010000002">
    <property type="protein sequence ID" value="MCK2037864.1"/>
    <property type="molecule type" value="Genomic_DNA"/>
</dbReference>
<evidence type="ECO:0000256" key="6">
    <source>
        <dbReference type="ARBA" id="ARBA00023251"/>
    </source>
</evidence>
<gene>
    <name evidence="8" type="ORF">KZC51_17180</name>
</gene>
<evidence type="ECO:0000313" key="8">
    <source>
        <dbReference type="EMBL" id="MCK2037864.1"/>
    </source>
</evidence>
<evidence type="ECO:0000256" key="4">
    <source>
        <dbReference type="ARBA" id="ARBA00022741"/>
    </source>
</evidence>
<sequence length="320" mass="34091">MNTAKKQTRLEMRGIRRSFGERAVLRGVDLRVEPGQVLGLLGPNGAGKSTLIAIADGTLAPDAGSVMVDGIDLRTRRRAAAAVIGSAPQSLGIYPTLSLQENVRAFARLHGLRGSALRARCTEVIEGLGLASSARLPAEHLSGGQKRRLHLAMALTHQPRLLFLDEPTVGADVESRQQILDLVRRIAADGAAVVYTTHYLHELEQLPARIAILHDGIVEERGTVDDVVHAQGGGALRVRVPGDAHPPTGWVREGEWLVGEPAPTATGELLADLITGLGERAGGITDVQFSRPTLESAYLRILQERAPRSPSIVGVHDAAA</sequence>
<dbReference type="InterPro" id="IPR027417">
    <property type="entry name" value="P-loop_NTPase"/>
</dbReference>
<accession>A0ABT0FIV3</accession>
<evidence type="ECO:0000259" key="7">
    <source>
        <dbReference type="PROSITE" id="PS50893"/>
    </source>
</evidence>
<dbReference type="SUPFAM" id="SSF52540">
    <property type="entry name" value="P-loop containing nucleoside triphosphate hydrolases"/>
    <property type="match status" value="1"/>
</dbReference>
<evidence type="ECO:0000313" key="9">
    <source>
        <dbReference type="Proteomes" id="UP001300096"/>
    </source>
</evidence>
<dbReference type="InterPro" id="IPR003593">
    <property type="entry name" value="AAA+_ATPase"/>
</dbReference>
<keyword evidence="5 8" id="KW-0067">ATP-binding</keyword>
<evidence type="ECO:0000256" key="5">
    <source>
        <dbReference type="ARBA" id="ARBA00022840"/>
    </source>
</evidence>
<dbReference type="Proteomes" id="UP001300096">
    <property type="component" value="Unassembled WGS sequence"/>
</dbReference>
<dbReference type="GO" id="GO:0005524">
    <property type="term" value="F:ATP binding"/>
    <property type="evidence" value="ECO:0007669"/>
    <property type="project" value="UniProtKB-KW"/>
</dbReference>
<evidence type="ECO:0000256" key="3">
    <source>
        <dbReference type="ARBA" id="ARBA00022448"/>
    </source>
</evidence>
<evidence type="ECO:0000256" key="1">
    <source>
        <dbReference type="ARBA" id="ARBA00004202"/>
    </source>
</evidence>
<dbReference type="PANTHER" id="PTHR42711:SF5">
    <property type="entry name" value="ABC TRANSPORTER ATP-BINDING PROTEIN NATA"/>
    <property type="match status" value="1"/>
</dbReference>
<protein>
    <submittedName>
        <fullName evidence="8">ABC transporter ATP-binding protein</fullName>
    </submittedName>
</protein>
<keyword evidence="6" id="KW-0046">Antibiotic resistance</keyword>
<dbReference type="CDD" id="cd03230">
    <property type="entry name" value="ABC_DR_subfamily_A"/>
    <property type="match status" value="1"/>
</dbReference>
<dbReference type="PANTHER" id="PTHR42711">
    <property type="entry name" value="ABC TRANSPORTER ATP-BINDING PROTEIN"/>
    <property type="match status" value="1"/>
</dbReference>
<dbReference type="InterPro" id="IPR050763">
    <property type="entry name" value="ABC_transporter_ATP-binding"/>
</dbReference>
<comment type="similarity">
    <text evidence="2">Belongs to the ABC transporter superfamily.</text>
</comment>
<reference evidence="8 9" key="1">
    <citation type="submission" date="2021-06" db="EMBL/GenBank/DDBJ databases">
        <title>Genome-based taxonomic framework of Microbacterium strains isolated from marine environment, the description of four new species and reclassification of four preexisting species.</title>
        <authorList>
            <person name="Lee S.D."/>
            <person name="Kim S.-M."/>
            <person name="Byeon Y.-S."/>
            <person name="Yang H.L."/>
            <person name="Kim I.S."/>
        </authorList>
    </citation>
    <scope>NUCLEOTIDE SEQUENCE [LARGE SCALE GENOMIC DNA]</scope>
    <source>
        <strain evidence="8 9">SSW1-49</strain>
    </source>
</reference>
<evidence type="ECO:0000256" key="2">
    <source>
        <dbReference type="ARBA" id="ARBA00005417"/>
    </source>
</evidence>
<organism evidence="8 9">
    <name type="scientific">Microbacterium croceum</name>
    <dbReference type="NCBI Taxonomy" id="2851645"/>
    <lineage>
        <taxon>Bacteria</taxon>
        <taxon>Bacillati</taxon>
        <taxon>Actinomycetota</taxon>
        <taxon>Actinomycetes</taxon>
        <taxon>Micrococcales</taxon>
        <taxon>Microbacteriaceae</taxon>
        <taxon>Microbacterium</taxon>
    </lineage>
</organism>
<keyword evidence="9" id="KW-1185">Reference proteome</keyword>
<comment type="subcellular location">
    <subcellularLocation>
        <location evidence="1">Cell membrane</location>
        <topology evidence="1">Peripheral membrane protein</topology>
    </subcellularLocation>
</comment>
<proteinExistence type="inferred from homology"/>
<dbReference type="Gene3D" id="3.40.50.300">
    <property type="entry name" value="P-loop containing nucleotide triphosphate hydrolases"/>
    <property type="match status" value="1"/>
</dbReference>
<name>A0ABT0FIV3_9MICO</name>